<evidence type="ECO:0000313" key="9">
    <source>
        <dbReference type="Proteomes" id="UP000215788"/>
    </source>
</evidence>
<sequence length="674" mass="74347">MNSKTSRRTFVKGLAAGGILGGFGLWRTPVWAVTSPGLQSVLTGNEFDLFIGETPVNITGSPRTAMTINGSLPGPLLRWREGETVTLRVKNRLDQDTSIHWHGIILPANMDGVPGLSFHGIAPDGMYEYKFKVHQNGTYWYHSHSGFQEQVGVYGPIVIDSKEPEPFQYNRDYVVMLSDWTDEDPGRVLAKLKKQSDYYNHHKRTVGDFIDDVSQKGWSATVANRKMWAEMKMNPTDLSDVSGDTYTYLMNGQAPNGNWTGIFKPGEKLRLRFINGSAMSYFDVRIPGLKMTVVAADGQHVKPVSVDEFRIAVAETYDVIVEPVSEEAYTIFAQSMDRTGYARGTLAVREGLKAPVPAIDPRPLLTMDDMGMGGMAGMDHGSMAGMDGGAMKQGDMSGMAGMDHSKMTGMDQGDMSGMSGMDHSKMTGMDQGDMSGMAGMDHSKMTGMDQGDMSGMSGMDHSKMTGMDPGDMSGMAGMDHSKMAGMDQGDMSGMAGMGGEMQSHPASETNNPLVDGQAMSATPKLNDPGIGLRNNGRRVLTYSDLKSTFQDPDGREPNRTIELHLTGHMEKFSWSFNGIKFADAEPLRLKYGERLRITLVNDTMMTHPIHLHGMWSDLEDENGNFMVRKHTIDMPPGTKRSYRVTADALGRWAYHCHLMFHMEMGMFREVRVDE</sequence>
<dbReference type="CDD" id="cd13848">
    <property type="entry name" value="CuRO_1_CopA"/>
    <property type="match status" value="1"/>
</dbReference>
<dbReference type="Pfam" id="PF07732">
    <property type="entry name" value="Cu-oxidase_3"/>
    <property type="match status" value="1"/>
</dbReference>
<dbReference type="InterPro" id="IPR006376">
    <property type="entry name" value="Cu-R_CopA"/>
</dbReference>
<dbReference type="SUPFAM" id="SSF49503">
    <property type="entry name" value="Cupredoxins"/>
    <property type="match status" value="3"/>
</dbReference>
<dbReference type="InterPro" id="IPR011707">
    <property type="entry name" value="Cu-oxidase-like_N"/>
</dbReference>
<dbReference type="PROSITE" id="PS00079">
    <property type="entry name" value="MULTICOPPER_OXIDASE1"/>
    <property type="match status" value="1"/>
</dbReference>
<dbReference type="InterPro" id="IPR008972">
    <property type="entry name" value="Cupredoxin"/>
</dbReference>
<dbReference type="Gene3D" id="2.60.40.420">
    <property type="entry name" value="Cupredoxins - blue copper proteins"/>
    <property type="match status" value="3"/>
</dbReference>
<protein>
    <submittedName>
        <fullName evidence="8">Copper oxidase</fullName>
    </submittedName>
</protein>
<reference evidence="8 9" key="1">
    <citation type="submission" date="2017-08" db="EMBL/GenBank/DDBJ databases">
        <title>Genomic and metabolic characterisation of spoilage-associated Pseudomonas species.</title>
        <authorList>
            <person name="Stanborough T."/>
            <person name="Fegan N."/>
            <person name="Powell S.M."/>
            <person name="Singh T."/>
            <person name="Tamplin M.L."/>
            <person name="Chandry P.S."/>
        </authorList>
    </citation>
    <scope>NUCLEOTIDE SEQUENCE [LARGE SCALE GENOMIC DNA]</scope>
    <source>
        <strain evidence="8 9">L1802</strain>
    </source>
</reference>
<evidence type="ECO:0000259" key="6">
    <source>
        <dbReference type="Pfam" id="PF07731"/>
    </source>
</evidence>
<dbReference type="InterPro" id="IPR034284">
    <property type="entry name" value="CuRO_1_CopA"/>
</dbReference>
<keyword evidence="2" id="KW-0732">Signal</keyword>
<feature type="domain" description="Plastocyanin-like" evidence="7">
    <location>
        <begin position="53"/>
        <end position="163"/>
    </location>
</feature>
<evidence type="ECO:0000259" key="7">
    <source>
        <dbReference type="Pfam" id="PF07732"/>
    </source>
</evidence>
<accession>A0A266N499</accession>
<dbReference type="InterPro" id="IPR033138">
    <property type="entry name" value="Cu_oxidase_CS"/>
</dbReference>
<dbReference type="CDD" id="cd13874">
    <property type="entry name" value="CuRO_2_CopA"/>
    <property type="match status" value="1"/>
</dbReference>
<dbReference type="NCBIfam" id="TIGR01409">
    <property type="entry name" value="TAT_signal_seq"/>
    <property type="match status" value="1"/>
</dbReference>
<keyword evidence="3" id="KW-0560">Oxidoreductase</keyword>
<dbReference type="PROSITE" id="PS00080">
    <property type="entry name" value="MULTICOPPER_OXIDASE2"/>
    <property type="match status" value="1"/>
</dbReference>
<dbReference type="InterPro" id="IPR001117">
    <property type="entry name" value="Cu-oxidase_2nd"/>
</dbReference>
<comment type="caution">
    <text evidence="8">The sequence shown here is derived from an EMBL/GenBank/DDBJ whole genome shotgun (WGS) entry which is preliminary data.</text>
</comment>
<dbReference type="InterPro" id="IPR034279">
    <property type="entry name" value="CuRO_3_CopA"/>
</dbReference>
<dbReference type="PANTHER" id="PTHR11709:SF394">
    <property type="entry name" value="FI03373P-RELATED"/>
    <property type="match status" value="1"/>
</dbReference>
<gene>
    <name evidence="8" type="ORF">CJF39_22125</name>
</gene>
<dbReference type="GO" id="GO:0005507">
    <property type="term" value="F:copper ion binding"/>
    <property type="evidence" value="ECO:0007669"/>
    <property type="project" value="InterPro"/>
</dbReference>
<dbReference type="Proteomes" id="UP000215788">
    <property type="component" value="Unassembled WGS sequence"/>
</dbReference>
<dbReference type="AlphaFoldDB" id="A0A266N499"/>
<dbReference type="RefSeq" id="WP_094995319.1">
    <property type="nucleotide sequence ID" value="NZ_NQKI01000065.1"/>
</dbReference>
<dbReference type="InterPro" id="IPR019546">
    <property type="entry name" value="TAT_signal_bac_arc"/>
</dbReference>
<organism evidence="8 9">
    <name type="scientific">Pseudomonas lundensis</name>
    <dbReference type="NCBI Taxonomy" id="86185"/>
    <lineage>
        <taxon>Bacteria</taxon>
        <taxon>Pseudomonadati</taxon>
        <taxon>Pseudomonadota</taxon>
        <taxon>Gammaproteobacteria</taxon>
        <taxon>Pseudomonadales</taxon>
        <taxon>Pseudomonadaceae</taxon>
        <taxon>Pseudomonas</taxon>
    </lineage>
</organism>
<proteinExistence type="predicted"/>
<dbReference type="GO" id="GO:0016491">
    <property type="term" value="F:oxidoreductase activity"/>
    <property type="evidence" value="ECO:0007669"/>
    <property type="project" value="UniProtKB-KW"/>
</dbReference>
<evidence type="ECO:0000256" key="4">
    <source>
        <dbReference type="ARBA" id="ARBA00023008"/>
    </source>
</evidence>
<feature type="domain" description="Plastocyanin-like" evidence="6">
    <location>
        <begin position="556"/>
        <end position="673"/>
    </location>
</feature>
<dbReference type="CDD" id="cd13896">
    <property type="entry name" value="CuRO_3_CopA"/>
    <property type="match status" value="1"/>
</dbReference>
<dbReference type="InterPro" id="IPR045087">
    <property type="entry name" value="Cu-oxidase_fam"/>
</dbReference>
<dbReference type="InterPro" id="IPR034282">
    <property type="entry name" value="CuRO_2_CopA"/>
</dbReference>
<dbReference type="Pfam" id="PF00394">
    <property type="entry name" value="Cu-oxidase"/>
    <property type="match status" value="1"/>
</dbReference>
<dbReference type="PROSITE" id="PS51318">
    <property type="entry name" value="TAT"/>
    <property type="match status" value="1"/>
</dbReference>
<dbReference type="InterPro" id="IPR006311">
    <property type="entry name" value="TAT_signal"/>
</dbReference>
<evidence type="ECO:0000313" key="8">
    <source>
        <dbReference type="EMBL" id="OZY57318.1"/>
    </source>
</evidence>
<evidence type="ECO:0000256" key="3">
    <source>
        <dbReference type="ARBA" id="ARBA00023002"/>
    </source>
</evidence>
<keyword evidence="1" id="KW-0479">Metal-binding</keyword>
<dbReference type="GO" id="GO:0042597">
    <property type="term" value="C:periplasmic space"/>
    <property type="evidence" value="ECO:0007669"/>
    <property type="project" value="InterPro"/>
</dbReference>
<dbReference type="InterPro" id="IPR002355">
    <property type="entry name" value="Cu_oxidase_Cu_BS"/>
</dbReference>
<feature type="domain" description="Plastocyanin-like" evidence="5">
    <location>
        <begin position="172"/>
        <end position="347"/>
    </location>
</feature>
<evidence type="ECO:0000259" key="5">
    <source>
        <dbReference type="Pfam" id="PF00394"/>
    </source>
</evidence>
<name>A0A266N499_9PSED</name>
<dbReference type="InterPro" id="IPR011706">
    <property type="entry name" value="Cu-oxidase_C"/>
</dbReference>
<dbReference type="NCBIfam" id="TIGR01480">
    <property type="entry name" value="copper_res_A"/>
    <property type="match status" value="1"/>
</dbReference>
<keyword evidence="4" id="KW-0186">Copper</keyword>
<dbReference type="OrthoDB" id="9757546at2"/>
<dbReference type="Pfam" id="PF07731">
    <property type="entry name" value="Cu-oxidase_2"/>
    <property type="match status" value="1"/>
</dbReference>
<evidence type="ECO:0000256" key="2">
    <source>
        <dbReference type="ARBA" id="ARBA00022729"/>
    </source>
</evidence>
<dbReference type="EMBL" id="NQKI01000065">
    <property type="protein sequence ID" value="OZY57318.1"/>
    <property type="molecule type" value="Genomic_DNA"/>
</dbReference>
<dbReference type="PANTHER" id="PTHR11709">
    <property type="entry name" value="MULTI-COPPER OXIDASE"/>
    <property type="match status" value="1"/>
</dbReference>
<evidence type="ECO:0000256" key="1">
    <source>
        <dbReference type="ARBA" id="ARBA00022723"/>
    </source>
</evidence>